<gene>
    <name evidence="2" type="ORF">ACFFTL_32770</name>
</gene>
<name>A0ABV5RGB6_9ACTN</name>
<feature type="transmembrane region" description="Helical" evidence="1">
    <location>
        <begin position="33"/>
        <end position="52"/>
    </location>
</feature>
<accession>A0ABV5RGB6</accession>
<dbReference type="Proteomes" id="UP001589710">
    <property type="component" value="Unassembled WGS sequence"/>
</dbReference>
<dbReference type="PANTHER" id="PTHR40761:SF1">
    <property type="entry name" value="CONSERVED INTEGRAL MEMBRANE ALANINE VALINE AND LEUCINE RICH PROTEIN-RELATED"/>
    <property type="match status" value="1"/>
</dbReference>
<keyword evidence="1" id="KW-0812">Transmembrane</keyword>
<keyword evidence="3" id="KW-1185">Reference proteome</keyword>
<dbReference type="InterPro" id="IPR037185">
    <property type="entry name" value="EmrE-like"/>
</dbReference>
<evidence type="ECO:0000313" key="2">
    <source>
        <dbReference type="EMBL" id="MFB9576915.1"/>
    </source>
</evidence>
<evidence type="ECO:0000313" key="3">
    <source>
        <dbReference type="Proteomes" id="UP001589710"/>
    </source>
</evidence>
<feature type="transmembrane region" description="Helical" evidence="1">
    <location>
        <begin position="122"/>
        <end position="144"/>
    </location>
</feature>
<organism evidence="2 3">
    <name type="scientific">Streptomyces yanii</name>
    <dbReference type="NCBI Taxonomy" id="78510"/>
    <lineage>
        <taxon>Bacteria</taxon>
        <taxon>Bacillati</taxon>
        <taxon>Actinomycetota</taxon>
        <taxon>Actinomycetes</taxon>
        <taxon>Kitasatosporales</taxon>
        <taxon>Streptomycetaceae</taxon>
        <taxon>Streptomyces</taxon>
    </lineage>
</organism>
<feature type="transmembrane region" description="Helical" evidence="1">
    <location>
        <begin position="90"/>
        <end position="110"/>
    </location>
</feature>
<protein>
    <submittedName>
        <fullName evidence="2">Uncharacterized protein</fullName>
    </submittedName>
</protein>
<comment type="caution">
    <text evidence="2">The sequence shown here is derived from an EMBL/GenBank/DDBJ whole genome shotgun (WGS) entry which is preliminary data.</text>
</comment>
<dbReference type="PANTHER" id="PTHR40761">
    <property type="entry name" value="CONSERVED INTEGRAL MEMBRANE ALANINE VALINE AND LEUCINE RICH PROTEIN-RELATED"/>
    <property type="match status" value="1"/>
</dbReference>
<feature type="transmembrane region" description="Helical" evidence="1">
    <location>
        <begin position="59"/>
        <end position="78"/>
    </location>
</feature>
<proteinExistence type="predicted"/>
<keyword evidence="1" id="KW-0472">Membrane</keyword>
<keyword evidence="1" id="KW-1133">Transmembrane helix</keyword>
<sequence length="183" mass="18746">MRNPAWFGGILGVVFSALFQALALTTGSLAAVQPIFILELPLALVIGSAVFRVRVSRKVWLSVGLIFAGLAISLFSAAPSGGRDQVPGVWWAPTLAILCGAGVALVLTGLRRPHGLARAAALAAAAAIGNALAAALVKSAMAILSEEGAAGFFLAWQTYRFTLAGSLSIFLLGYAMQAGPLIA</sequence>
<dbReference type="RefSeq" id="WP_345516025.1">
    <property type="nucleotide sequence ID" value="NZ_BAAAXD010000034.1"/>
</dbReference>
<dbReference type="EMBL" id="JBHMCG010000141">
    <property type="protein sequence ID" value="MFB9576915.1"/>
    <property type="molecule type" value="Genomic_DNA"/>
</dbReference>
<reference evidence="2 3" key="1">
    <citation type="submission" date="2024-09" db="EMBL/GenBank/DDBJ databases">
        <authorList>
            <person name="Sun Q."/>
            <person name="Mori K."/>
        </authorList>
    </citation>
    <scope>NUCLEOTIDE SEQUENCE [LARGE SCALE GENOMIC DNA]</scope>
    <source>
        <strain evidence="2 3">JCM 3331</strain>
    </source>
</reference>
<feature type="transmembrane region" description="Helical" evidence="1">
    <location>
        <begin position="156"/>
        <end position="176"/>
    </location>
</feature>
<evidence type="ECO:0000256" key="1">
    <source>
        <dbReference type="SAM" id="Phobius"/>
    </source>
</evidence>
<dbReference type="SUPFAM" id="SSF103481">
    <property type="entry name" value="Multidrug resistance efflux transporter EmrE"/>
    <property type="match status" value="1"/>
</dbReference>